<dbReference type="GO" id="GO:0015087">
    <property type="term" value="F:cobalt ion transmembrane transporter activity"/>
    <property type="evidence" value="ECO:0007669"/>
    <property type="project" value="UniProtKB-UniRule"/>
</dbReference>
<evidence type="ECO:0000256" key="4">
    <source>
        <dbReference type="ARBA" id="ARBA00022448"/>
    </source>
</evidence>
<comment type="subcellular location">
    <subcellularLocation>
        <location evidence="1">Cell inner membrane</location>
        <topology evidence="1">Multi-pass membrane protein</topology>
    </subcellularLocation>
    <subcellularLocation>
        <location evidence="13">Cell membrane</location>
        <topology evidence="13">Multi-pass membrane protein</topology>
    </subcellularLocation>
</comment>
<dbReference type="InterPro" id="IPR002751">
    <property type="entry name" value="CbiM/NikMN"/>
</dbReference>
<evidence type="ECO:0000313" key="14">
    <source>
        <dbReference type="EMBL" id="KGN80292.1"/>
    </source>
</evidence>
<evidence type="ECO:0000313" key="16">
    <source>
        <dbReference type="Proteomes" id="UP000030125"/>
    </source>
</evidence>
<evidence type="ECO:0000313" key="15">
    <source>
        <dbReference type="EMBL" id="SJZ32901.1"/>
    </source>
</evidence>
<gene>
    <name evidence="13" type="primary">cbiM</name>
    <name evidence="14" type="ORF">HQ35_06305</name>
    <name evidence="15" type="ORF">SAMN02745205_00331</name>
</gene>
<dbReference type="FunFam" id="1.10.1760.20:FF:000001">
    <property type="entry name" value="Cobalt transport protein CbiM"/>
    <property type="match status" value="1"/>
</dbReference>
<keyword evidence="9 13" id="KW-0406">Ion transport</keyword>
<evidence type="ECO:0000256" key="8">
    <source>
        <dbReference type="ARBA" id="ARBA00022989"/>
    </source>
</evidence>
<dbReference type="RefSeq" id="WP_036851807.1">
    <property type="nucleotide sequence ID" value="NZ_FUWL01000003.1"/>
</dbReference>
<evidence type="ECO:0000256" key="11">
    <source>
        <dbReference type="ARBA" id="ARBA00023285"/>
    </source>
</evidence>
<name>A0A0A2ERI7_PORCN</name>
<dbReference type="AlphaFoldDB" id="A0A0A2ERI7"/>
<dbReference type="HAMAP" id="MF_01462">
    <property type="entry name" value="CbiM"/>
    <property type="match status" value="1"/>
</dbReference>
<keyword evidence="16" id="KW-1185">Reference proteome</keyword>
<keyword evidence="6 13" id="KW-0169">Cobalamin biosynthesis</keyword>
<dbReference type="GO" id="GO:0043190">
    <property type="term" value="C:ATP-binding cassette (ABC) transporter complex"/>
    <property type="evidence" value="ECO:0007669"/>
    <property type="project" value="InterPro"/>
</dbReference>
<dbReference type="GO" id="GO:0009236">
    <property type="term" value="P:cobalamin biosynthetic process"/>
    <property type="evidence" value="ECO:0007669"/>
    <property type="project" value="UniProtKB-UniRule"/>
</dbReference>
<comment type="function">
    <text evidence="13">Part of the energy-coupling factor (ECF) transporter complex CbiMNOQ involved in cobalt import.</text>
</comment>
<keyword evidence="8 13" id="KW-1133">Transmembrane helix</keyword>
<sequence precursor="true">MKQKLLLLLSLVVLSAPTASAMHIMEGYLSPTWAIVWYVLSLPFIILSFNAIRKIVKGNPRGKITLALSGAFIFILSALKLPSVTGSSSHLTGTTLGALTVGPRTIPLLGLIVLLFQSLLLAHGGLTTLGANVFSMAIVGPWVAYYVFKLIKGLNAPNSIAIFFAAFLGSMSTYVTTSFQLALAYPDPSSGIFGSAMQFLSVFAVTQVPLSILEGIITAIIIRLLSDVKVPLVSTSK</sequence>
<dbReference type="EMBL" id="JQJD01000043">
    <property type="protein sequence ID" value="KGN80292.1"/>
    <property type="molecule type" value="Genomic_DNA"/>
</dbReference>
<feature type="chain" id="PRO_5015010027" description="Cobalt transport protein CbiM" evidence="13">
    <location>
        <begin position="22"/>
        <end position="237"/>
    </location>
</feature>
<evidence type="ECO:0000256" key="6">
    <source>
        <dbReference type="ARBA" id="ARBA00022573"/>
    </source>
</evidence>
<proteinExistence type="inferred from homology"/>
<evidence type="ECO:0000256" key="1">
    <source>
        <dbReference type="ARBA" id="ARBA00004429"/>
    </source>
</evidence>
<comment type="similarity">
    <text evidence="12 13">Belongs to the CbiM family.</text>
</comment>
<feature type="transmembrane region" description="Helical" evidence="13">
    <location>
        <begin position="160"/>
        <end position="185"/>
    </location>
</feature>
<evidence type="ECO:0000256" key="9">
    <source>
        <dbReference type="ARBA" id="ARBA00023065"/>
    </source>
</evidence>
<dbReference type="InterPro" id="IPR018024">
    <property type="entry name" value="CbiM"/>
</dbReference>
<dbReference type="eggNOG" id="COG0310">
    <property type="taxonomic scope" value="Bacteria"/>
</dbReference>
<dbReference type="Proteomes" id="UP000030125">
    <property type="component" value="Unassembled WGS sequence"/>
</dbReference>
<dbReference type="OrthoDB" id="9809846at2"/>
<feature type="transmembrane region" description="Helical" evidence="13">
    <location>
        <begin position="129"/>
        <end position="148"/>
    </location>
</feature>
<dbReference type="STRING" id="36874.HQ34_01075"/>
<comment type="subunit">
    <text evidence="13">Forms an energy-coupling factor (ECF) transporter complex composed of an ATP-binding protein (A component, CbiO), a transmembrane protein (T component, CbiQ) and 2 possible substrate-capture proteins (S components, CbiM and CbiN) of unknown stoichimetry.</text>
</comment>
<feature type="transmembrane region" description="Helical" evidence="13">
    <location>
        <begin position="197"/>
        <end position="222"/>
    </location>
</feature>
<dbReference type="Pfam" id="PF01891">
    <property type="entry name" value="CbiM"/>
    <property type="match status" value="1"/>
</dbReference>
<keyword evidence="5 13" id="KW-1003">Cell membrane</keyword>
<reference evidence="14 16" key="1">
    <citation type="submission" date="2014-08" db="EMBL/GenBank/DDBJ databases">
        <title>Porphyromonas cangingivalis strain:COT-109_OH1386 Genome sequencing.</title>
        <authorList>
            <person name="Wallis C."/>
            <person name="Deusch O."/>
            <person name="O'Flynn C."/>
            <person name="Davis I."/>
            <person name="Jospin G."/>
            <person name="Darling A.E."/>
            <person name="Coil D.A."/>
            <person name="Alexiev A."/>
            <person name="Horsfall A."/>
            <person name="Kirkwood N."/>
            <person name="Harris S."/>
            <person name="Eisen J.A."/>
        </authorList>
    </citation>
    <scope>NUCLEOTIDE SEQUENCE [LARGE SCALE GENOMIC DNA]</scope>
    <source>
        <strain evidence="16">COT-109 OH1386</strain>
        <strain evidence="14">COT-109_OH1386</strain>
    </source>
</reference>
<dbReference type="NCBIfam" id="TIGR00123">
    <property type="entry name" value="cbiM"/>
    <property type="match status" value="1"/>
</dbReference>
<feature type="transmembrane region" description="Helical" evidence="13">
    <location>
        <begin position="31"/>
        <end position="52"/>
    </location>
</feature>
<feature type="signal peptide" evidence="13">
    <location>
        <begin position="1"/>
        <end position="21"/>
    </location>
</feature>
<dbReference type="PANTHER" id="PTHR43627">
    <property type="match status" value="1"/>
</dbReference>
<keyword evidence="13" id="KW-0732">Signal</keyword>
<feature type="transmembrane region" description="Helical" evidence="13">
    <location>
        <begin position="64"/>
        <end position="81"/>
    </location>
</feature>
<evidence type="ECO:0000256" key="3">
    <source>
        <dbReference type="ARBA" id="ARBA00022426"/>
    </source>
</evidence>
<protein>
    <recommendedName>
        <fullName evidence="13">Cobalt transport protein CbiM</fullName>
    </recommendedName>
    <alternativeName>
        <fullName evidence="13">Energy-coupling factor transporter probable substrate-capture protein CbiM</fullName>
        <shortName evidence="13">ECF transporter S component CbiM</shortName>
    </alternativeName>
</protein>
<comment type="pathway">
    <text evidence="2 13">Cofactor biosynthesis; adenosylcobalamin biosynthesis.</text>
</comment>
<keyword evidence="4 13" id="KW-0813">Transport</keyword>
<accession>A0A0A2ERI7</accession>
<organism evidence="14 16">
    <name type="scientific">Porphyromonas cangingivalis</name>
    <dbReference type="NCBI Taxonomy" id="36874"/>
    <lineage>
        <taxon>Bacteria</taxon>
        <taxon>Pseudomonadati</taxon>
        <taxon>Bacteroidota</taxon>
        <taxon>Bacteroidia</taxon>
        <taxon>Bacteroidales</taxon>
        <taxon>Porphyromonadaceae</taxon>
        <taxon>Porphyromonas</taxon>
    </lineage>
</organism>
<evidence type="ECO:0000256" key="2">
    <source>
        <dbReference type="ARBA" id="ARBA00004953"/>
    </source>
</evidence>
<keyword evidence="7 13" id="KW-0812">Transmembrane</keyword>
<dbReference type="PANTHER" id="PTHR43627:SF1">
    <property type="entry name" value="COBALT TRANSPORT PROTEIN CBIM"/>
    <property type="match status" value="1"/>
</dbReference>
<evidence type="ECO:0000313" key="17">
    <source>
        <dbReference type="Proteomes" id="UP000189956"/>
    </source>
</evidence>
<dbReference type="NCBIfam" id="NF006184">
    <property type="entry name" value="PRK08319.1"/>
    <property type="match status" value="1"/>
</dbReference>
<dbReference type="EMBL" id="FUWL01000003">
    <property type="protein sequence ID" value="SJZ32901.1"/>
    <property type="molecule type" value="Genomic_DNA"/>
</dbReference>
<evidence type="ECO:0000256" key="10">
    <source>
        <dbReference type="ARBA" id="ARBA00023136"/>
    </source>
</evidence>
<evidence type="ECO:0000256" key="5">
    <source>
        <dbReference type="ARBA" id="ARBA00022475"/>
    </source>
</evidence>
<keyword evidence="11 13" id="KW-0170">Cobalt</keyword>
<dbReference type="Proteomes" id="UP000189956">
    <property type="component" value="Unassembled WGS sequence"/>
</dbReference>
<evidence type="ECO:0000256" key="12">
    <source>
        <dbReference type="ARBA" id="ARBA00060918"/>
    </source>
</evidence>
<evidence type="ECO:0000256" key="13">
    <source>
        <dbReference type="HAMAP-Rule" id="MF_01462"/>
    </source>
</evidence>
<keyword evidence="10 13" id="KW-0472">Membrane</keyword>
<dbReference type="Gene3D" id="1.10.1760.20">
    <property type="match status" value="1"/>
</dbReference>
<dbReference type="UniPathway" id="UPA00148"/>
<reference evidence="15 17" key="2">
    <citation type="submission" date="2017-02" db="EMBL/GenBank/DDBJ databases">
        <authorList>
            <person name="Peterson S.W."/>
        </authorList>
    </citation>
    <scope>NUCLEOTIDE SEQUENCE [LARGE SCALE GENOMIC DNA]</scope>
    <source>
        <strain evidence="15 17">ATCC 700135</strain>
    </source>
</reference>
<keyword evidence="3 13" id="KW-0171">Cobalt transport</keyword>
<evidence type="ECO:0000256" key="7">
    <source>
        <dbReference type="ARBA" id="ARBA00022692"/>
    </source>
</evidence>